<evidence type="ECO:0000256" key="4">
    <source>
        <dbReference type="ARBA" id="ARBA00022738"/>
    </source>
</evidence>
<evidence type="ECO:0000256" key="1">
    <source>
        <dbReference type="ARBA" id="ARBA00004445"/>
    </source>
</evidence>
<dbReference type="EMBL" id="NAPY01000008">
    <property type="protein sequence ID" value="MUL36075.1"/>
    <property type="molecule type" value="Genomic_DNA"/>
</dbReference>
<dbReference type="PANTHER" id="PTHR34011:SF6">
    <property type="entry name" value="PHYCOBILIPROTEIN APCE"/>
    <property type="match status" value="1"/>
</dbReference>
<dbReference type="InterPro" id="IPR008213">
    <property type="entry name" value="CpcD-like_dom"/>
</dbReference>
<dbReference type="GO" id="GO:0030089">
    <property type="term" value="C:phycobilisome"/>
    <property type="evidence" value="ECO:0007669"/>
    <property type="project" value="UniProtKB-UniRule"/>
</dbReference>
<proteinExistence type="inferred from homology"/>
<dbReference type="PROSITE" id="PS51441">
    <property type="entry name" value="CPCD_LIKE"/>
    <property type="match status" value="1"/>
</dbReference>
<dbReference type="Pfam" id="PF00427">
    <property type="entry name" value="PBS_linker_poly"/>
    <property type="match status" value="1"/>
</dbReference>
<keyword evidence="6" id="KW-0472">Membrane</keyword>
<keyword evidence="5" id="KW-0793">Thylakoid</keyword>
<evidence type="ECO:0000256" key="2">
    <source>
        <dbReference type="ARBA" id="ARBA00022531"/>
    </source>
</evidence>
<comment type="caution">
    <text evidence="10">The sequence shown here is derived from an EMBL/GenBank/DDBJ whole genome shotgun (WGS) entry which is preliminary data.</text>
</comment>
<sequence length="293" mass="32799">MSALMVNNLAAAGRLGLSAFDASSRVELRPDWTEDDIQTVIRAVYRQVLGNDYVMKAERLTSAESLLRQGNITVRDFVRAVAKSDLYKNKFFYPNSNQRFVELNFKHLLGRAPYSEEELAYHTQLCEEQGYDAEIDSHIDSIEYENSFGNNVVPYYRGFMVEPGVQTTGFTRMFQLYRGYATSDRGTVGGKSPRLTRELGRNQASNIVQPAGSSGSSWKHAAIPNDAAPRKALGGTSEASGRIYRIEVVGILQPGYPKVRRSSTAFLVPYERLTQKYQEITKKGGRIISVTRA</sequence>
<accession>A0A6N8FUT1</accession>
<dbReference type="Proteomes" id="UP000441797">
    <property type="component" value="Unassembled WGS sequence"/>
</dbReference>
<dbReference type="GO" id="GO:0031676">
    <property type="term" value="C:plasma membrane-derived thylakoid membrane"/>
    <property type="evidence" value="ECO:0007669"/>
    <property type="project" value="UniProtKB-SubCell"/>
</dbReference>
<keyword evidence="11" id="KW-1185">Reference proteome</keyword>
<dbReference type="PANTHER" id="PTHR34011">
    <property type="entry name" value="PHYCOBILISOME 32.1 KDA LINKER POLYPEPTIDE, PHYCOCYANIN-ASSOCIATED, ROD 2-RELATED"/>
    <property type="match status" value="1"/>
</dbReference>
<dbReference type="GO" id="GO:0015979">
    <property type="term" value="P:photosynthesis"/>
    <property type="evidence" value="ECO:0007669"/>
    <property type="project" value="UniProtKB-KW"/>
</dbReference>
<evidence type="ECO:0000259" key="9">
    <source>
        <dbReference type="PROSITE" id="PS51445"/>
    </source>
</evidence>
<comment type="subcellular location">
    <subcellularLocation>
        <location evidence="1">Cellular thylakoid membrane</location>
        <topology evidence="1">Peripheral membrane protein</topology>
        <orientation evidence="1">Cytoplasmic side</orientation>
    </subcellularLocation>
</comment>
<reference evidence="10 11" key="1">
    <citation type="journal article" date="2019" name="Front. Microbiol.">
        <title>Genomic Features for Desiccation Tolerance and Sugar Biosynthesis in the Extremophile Gloeocapsopsis sp. UTEX B3054.</title>
        <authorList>
            <person name="Urrejola C."/>
            <person name="Alcorta J."/>
            <person name="Salas L."/>
            <person name="Vasquez M."/>
            <person name="Polz M.F."/>
            <person name="Vicuna R."/>
            <person name="Diez B."/>
        </authorList>
    </citation>
    <scope>NUCLEOTIDE SEQUENCE [LARGE SCALE GENOMIC DNA]</scope>
    <source>
        <strain evidence="10 11">1H9</strain>
    </source>
</reference>
<keyword evidence="2" id="KW-0602">Photosynthesis</keyword>
<feature type="domain" description="PBS-linker" evidence="9">
    <location>
        <begin position="6"/>
        <end position="185"/>
    </location>
</feature>
<evidence type="ECO:0000313" key="10">
    <source>
        <dbReference type="EMBL" id="MUL36075.1"/>
    </source>
</evidence>
<name>A0A6N8FUT1_9CHRO</name>
<dbReference type="AlphaFoldDB" id="A0A6N8FUT1"/>
<feature type="domain" description="CpcD-like" evidence="8">
    <location>
        <begin position="241"/>
        <end position="293"/>
    </location>
</feature>
<keyword evidence="4 7" id="KW-0605">Phycobilisome</keyword>
<dbReference type="InterPro" id="IPR038255">
    <property type="entry name" value="PBS_linker_sf"/>
</dbReference>
<evidence type="ECO:0000256" key="7">
    <source>
        <dbReference type="PROSITE-ProRule" id="PRU00775"/>
    </source>
</evidence>
<organism evidence="10 11">
    <name type="scientific">Gloeocapsopsis dulcis AAB1 = 1H9</name>
    <dbReference type="NCBI Taxonomy" id="1433147"/>
    <lineage>
        <taxon>Bacteria</taxon>
        <taxon>Bacillati</taxon>
        <taxon>Cyanobacteriota</taxon>
        <taxon>Cyanophyceae</taxon>
        <taxon>Oscillatoriophycideae</taxon>
        <taxon>Chroococcales</taxon>
        <taxon>Chroococcaceae</taxon>
        <taxon>Gloeocapsopsis</taxon>
        <taxon>Gloeocapsopsis dulcis</taxon>
    </lineage>
</organism>
<dbReference type="InterPro" id="IPR016470">
    <property type="entry name" value="Phycobilisome"/>
</dbReference>
<evidence type="ECO:0000256" key="3">
    <source>
        <dbReference type="ARBA" id="ARBA00022549"/>
    </source>
</evidence>
<dbReference type="Gene3D" id="1.10.3130.20">
    <property type="entry name" value="Phycobilisome linker domain"/>
    <property type="match status" value="1"/>
</dbReference>
<gene>
    <name evidence="10" type="ORF">BWI75_06855</name>
</gene>
<dbReference type="PROSITE" id="PS51445">
    <property type="entry name" value="PBS_LINKER"/>
    <property type="match status" value="1"/>
</dbReference>
<evidence type="ECO:0000259" key="8">
    <source>
        <dbReference type="PROSITE" id="PS51441"/>
    </source>
</evidence>
<dbReference type="OrthoDB" id="420396at2"/>
<evidence type="ECO:0000256" key="6">
    <source>
        <dbReference type="ARBA" id="ARBA00023136"/>
    </source>
</evidence>
<dbReference type="InterPro" id="IPR001297">
    <property type="entry name" value="PBS_linker_dom"/>
</dbReference>
<dbReference type="Pfam" id="PF01383">
    <property type="entry name" value="CpcD"/>
    <property type="match status" value="1"/>
</dbReference>
<evidence type="ECO:0000256" key="5">
    <source>
        <dbReference type="ARBA" id="ARBA00023078"/>
    </source>
</evidence>
<dbReference type="RefSeq" id="WP_155706665.1">
    <property type="nucleotide sequence ID" value="NZ_CAWNSU010000074.1"/>
</dbReference>
<dbReference type="PIRSF" id="PIRSF005898">
    <property type="entry name" value="Phycobilisome_CpeC/CpcI"/>
    <property type="match status" value="1"/>
</dbReference>
<protein>
    <submittedName>
        <fullName evidence="10">Photosystem I reaction center subunit XII</fullName>
    </submittedName>
</protein>
<dbReference type="SMART" id="SM01094">
    <property type="entry name" value="CpcD"/>
    <property type="match status" value="1"/>
</dbReference>
<evidence type="ECO:0000313" key="11">
    <source>
        <dbReference type="Proteomes" id="UP000441797"/>
    </source>
</evidence>
<keyword evidence="3" id="KW-0042">Antenna complex</keyword>
<comment type="similarity">
    <text evidence="7">Belongs to the phycobilisome linker protein family.</text>
</comment>